<accession>A0A2T0UDB3</accession>
<dbReference type="Proteomes" id="UP000238176">
    <property type="component" value="Unassembled WGS sequence"/>
</dbReference>
<comment type="caution">
    <text evidence="1">The sequence shown here is derived from an EMBL/GenBank/DDBJ whole genome shotgun (WGS) entry which is preliminary data.</text>
</comment>
<keyword evidence="1" id="KW-0503">Monooxygenase</keyword>
<keyword evidence="2" id="KW-1185">Reference proteome</keyword>
<dbReference type="Pfam" id="PF14100">
    <property type="entry name" value="DUF6807"/>
    <property type="match status" value="1"/>
</dbReference>
<protein>
    <submittedName>
        <fullName evidence="1">Methane monooxygenase PmoA-like</fullName>
    </submittedName>
</protein>
<organism evidence="1 2">
    <name type="scientific">Glycomyces artemisiae</name>
    <dbReference type="NCBI Taxonomy" id="1076443"/>
    <lineage>
        <taxon>Bacteria</taxon>
        <taxon>Bacillati</taxon>
        <taxon>Actinomycetota</taxon>
        <taxon>Actinomycetes</taxon>
        <taxon>Glycomycetales</taxon>
        <taxon>Glycomycetaceae</taxon>
        <taxon>Glycomyces</taxon>
    </lineage>
</organism>
<dbReference type="InterPro" id="IPR029475">
    <property type="entry name" value="DUF6807"/>
</dbReference>
<proteinExistence type="predicted"/>
<dbReference type="AlphaFoldDB" id="A0A2T0UDB3"/>
<keyword evidence="1" id="KW-0560">Oxidoreductase</keyword>
<dbReference type="RefSeq" id="WP_106366438.1">
    <property type="nucleotide sequence ID" value="NZ_PVTJ01000012.1"/>
</dbReference>
<dbReference type="EMBL" id="PVTJ01000012">
    <property type="protein sequence ID" value="PRY55797.1"/>
    <property type="molecule type" value="Genomic_DNA"/>
</dbReference>
<reference evidence="1 2" key="1">
    <citation type="submission" date="2018-03" db="EMBL/GenBank/DDBJ databases">
        <title>Genomic Encyclopedia of Type Strains, Phase III (KMG-III): the genomes of soil and plant-associated and newly described type strains.</title>
        <authorList>
            <person name="Whitman W."/>
        </authorList>
    </citation>
    <scope>NUCLEOTIDE SEQUENCE [LARGE SCALE GENOMIC DNA]</scope>
    <source>
        <strain evidence="1 2">CGMCC 4.7067</strain>
    </source>
</reference>
<evidence type="ECO:0000313" key="2">
    <source>
        <dbReference type="Proteomes" id="UP000238176"/>
    </source>
</evidence>
<sequence length="297" mass="31748">MEHSGTTGSVVAERPDALALHVDGREVASYVWRSHLPASTAPRPYLHPVRTLAGTVVTDARPHSHTHQLGISIAAPDIGGRNFWGGRTFVAGHGPAWLDDHGAQQHRRWLRHTESELAHTLNWVDRDGAELLYERREIACHPLSPGAWTLSVRTRLLNATDNPLQIRSPAALGRVGAGYGGFFWRGPSRSERVRVLSSAGDGERAVNGTTAEWVAVSGAGQGGWTVVFAPADAITAADRWFVRSRDYLGVGSSLTWDRPLVLEPGGAIARHILAVVADGTLDSDAAGALAASARSAP</sequence>
<gene>
    <name evidence="1" type="ORF">B0I28_112110</name>
</gene>
<dbReference type="GO" id="GO:0004497">
    <property type="term" value="F:monooxygenase activity"/>
    <property type="evidence" value="ECO:0007669"/>
    <property type="project" value="UniProtKB-KW"/>
</dbReference>
<dbReference type="OrthoDB" id="242375at2"/>
<name>A0A2T0UDB3_9ACTN</name>
<evidence type="ECO:0000313" key="1">
    <source>
        <dbReference type="EMBL" id="PRY55797.1"/>
    </source>
</evidence>